<sequence length="251" mass="28822">MRIKKLLTAALISTLPFMGNAVAKSVSNNCVAYTQLDNVCATVPEFKSYYKKYKAEVIQKVGKGNWYFNLADEVQAAKELMLQKLLLHEAEKNNIEKTKWFKKYLPEIEDAKKEIKNWVKEQVKKGKIPPTQAPLVEKRLIQRAVNGYKVKAYLDMVLKDAIRVTREDIENFFSAHKGEYGLSPDPDKPNLKVINKRDLVEAIREEKKQVAAAQLADYLFKKYKVKVNVELLKKLDKVVNAGQNFKAKDTK</sequence>
<evidence type="ECO:0000313" key="3">
    <source>
        <dbReference type="Proteomes" id="UP001157911"/>
    </source>
</evidence>
<dbReference type="InterPro" id="IPR027304">
    <property type="entry name" value="Trigger_fact/SurA_dom_sf"/>
</dbReference>
<feature type="chain" id="PRO_5046681476" description="PpiC domain-containing protein" evidence="1">
    <location>
        <begin position="24"/>
        <end position="251"/>
    </location>
</feature>
<reference evidence="2 3" key="1">
    <citation type="submission" date="2017-05" db="EMBL/GenBank/DDBJ databases">
        <authorList>
            <person name="Varghese N."/>
            <person name="Submissions S."/>
        </authorList>
    </citation>
    <scope>NUCLEOTIDE SEQUENCE [LARGE SCALE GENOMIC DNA]</scope>
    <source>
        <strain evidence="2 3">DSM 15522</strain>
    </source>
</reference>
<dbReference type="SUPFAM" id="SSF109998">
    <property type="entry name" value="Triger factor/SurA peptide-binding domain-like"/>
    <property type="match status" value="1"/>
</dbReference>
<keyword evidence="3" id="KW-1185">Reference proteome</keyword>
<comment type="caution">
    <text evidence="2">The sequence shown here is derived from an EMBL/GenBank/DDBJ whole genome shotgun (WGS) entry which is preliminary data.</text>
</comment>
<evidence type="ECO:0000313" key="2">
    <source>
        <dbReference type="EMBL" id="SMP11791.1"/>
    </source>
</evidence>
<name>A0ABY1NK35_9BACT</name>
<dbReference type="EMBL" id="FXUB01000002">
    <property type="protein sequence ID" value="SMP11791.1"/>
    <property type="molecule type" value="Genomic_DNA"/>
</dbReference>
<gene>
    <name evidence="2" type="ORF">SAMN06265339_0971</name>
</gene>
<evidence type="ECO:0008006" key="4">
    <source>
        <dbReference type="Google" id="ProtNLM"/>
    </source>
</evidence>
<keyword evidence="1" id="KW-0732">Signal</keyword>
<evidence type="ECO:0000256" key="1">
    <source>
        <dbReference type="SAM" id="SignalP"/>
    </source>
</evidence>
<dbReference type="RefSeq" id="WP_283400451.1">
    <property type="nucleotide sequence ID" value="NZ_FXUB01000002.1"/>
</dbReference>
<accession>A0ABY1NK35</accession>
<organism evidence="2 3">
    <name type="scientific">Desulfurobacterium pacificum</name>
    <dbReference type="NCBI Taxonomy" id="240166"/>
    <lineage>
        <taxon>Bacteria</taxon>
        <taxon>Pseudomonadati</taxon>
        <taxon>Aquificota</taxon>
        <taxon>Aquificia</taxon>
        <taxon>Desulfurobacteriales</taxon>
        <taxon>Desulfurobacteriaceae</taxon>
        <taxon>Desulfurobacterium</taxon>
    </lineage>
</organism>
<protein>
    <recommendedName>
        <fullName evidence="4">PpiC domain-containing protein</fullName>
    </recommendedName>
</protein>
<dbReference type="Proteomes" id="UP001157911">
    <property type="component" value="Unassembled WGS sequence"/>
</dbReference>
<feature type="signal peptide" evidence="1">
    <location>
        <begin position="1"/>
        <end position="23"/>
    </location>
</feature>
<proteinExistence type="predicted"/>